<dbReference type="PANTHER" id="PTHR45870:SF2">
    <property type="entry name" value="TUBULIN MONOGLYCYLASE TTLL3"/>
    <property type="match status" value="1"/>
</dbReference>
<keyword evidence="2" id="KW-0963">Cytoplasm</keyword>
<feature type="region of interest" description="Disordered" evidence="9">
    <location>
        <begin position="280"/>
        <end position="307"/>
    </location>
</feature>
<feature type="compositionally biased region" description="Basic and acidic residues" evidence="9">
    <location>
        <begin position="121"/>
        <end position="132"/>
    </location>
</feature>
<evidence type="ECO:0000256" key="2">
    <source>
        <dbReference type="ARBA" id="ARBA00022490"/>
    </source>
</evidence>
<gene>
    <name evidence="10" type="ORF">DR999_PMT19047</name>
</gene>
<evidence type="ECO:0000313" key="10">
    <source>
        <dbReference type="EMBL" id="TFJ98950.1"/>
    </source>
</evidence>
<comment type="subcellular location">
    <subcellularLocation>
        <location evidence="1">Cytoplasm</location>
        <location evidence="1">Cytoskeleton</location>
        <location evidence="1">Flagellum axoneme</location>
    </subcellularLocation>
</comment>
<keyword evidence="3" id="KW-0436">Ligase</keyword>
<reference evidence="10 11" key="1">
    <citation type="submission" date="2019-04" db="EMBL/GenBank/DDBJ databases">
        <title>Draft genome of the big-headed turtle Platysternon megacephalum.</title>
        <authorList>
            <person name="Gong S."/>
        </authorList>
    </citation>
    <scope>NUCLEOTIDE SEQUENCE [LARGE SCALE GENOMIC DNA]</scope>
    <source>
        <strain evidence="10">DO16091913</strain>
        <tissue evidence="10">Muscle</tissue>
    </source>
</reference>
<evidence type="ECO:0000256" key="3">
    <source>
        <dbReference type="ARBA" id="ARBA00022598"/>
    </source>
</evidence>
<keyword evidence="7" id="KW-0206">Cytoskeleton</keyword>
<accession>A0A4D9DNB9</accession>
<dbReference type="GO" id="GO:0005524">
    <property type="term" value="F:ATP binding"/>
    <property type="evidence" value="ECO:0007669"/>
    <property type="project" value="UniProtKB-KW"/>
</dbReference>
<feature type="region of interest" description="Disordered" evidence="9">
    <location>
        <begin position="653"/>
        <end position="743"/>
    </location>
</feature>
<dbReference type="InterPro" id="IPR051437">
    <property type="entry name" value="TTLL_monoglycylase"/>
</dbReference>
<keyword evidence="4" id="KW-0547">Nucleotide-binding</keyword>
<dbReference type="Pfam" id="PF03133">
    <property type="entry name" value="TTL"/>
    <property type="match status" value="1"/>
</dbReference>
<dbReference type="Gene3D" id="3.30.470.20">
    <property type="entry name" value="ATP-grasp fold, B domain"/>
    <property type="match status" value="1"/>
</dbReference>
<feature type="compositionally biased region" description="Low complexity" evidence="9">
    <location>
        <begin position="34"/>
        <end position="49"/>
    </location>
</feature>
<keyword evidence="6" id="KW-0966">Cell projection</keyword>
<dbReference type="PROSITE" id="PS51221">
    <property type="entry name" value="TTL"/>
    <property type="match status" value="1"/>
</dbReference>
<dbReference type="GO" id="GO:0005930">
    <property type="term" value="C:axoneme"/>
    <property type="evidence" value="ECO:0007669"/>
    <property type="project" value="TreeGrafter"/>
</dbReference>
<reference evidence="10 11" key="2">
    <citation type="submission" date="2019-04" db="EMBL/GenBank/DDBJ databases">
        <title>The genome sequence of big-headed turtle.</title>
        <authorList>
            <person name="Gong S."/>
        </authorList>
    </citation>
    <scope>NUCLEOTIDE SEQUENCE [LARGE SCALE GENOMIC DNA]</scope>
    <source>
        <strain evidence="10">DO16091913</strain>
        <tissue evidence="10">Muscle</tissue>
    </source>
</reference>
<dbReference type="FunFam" id="3.30.470.20:FF:000032">
    <property type="entry name" value="tubulin monoglycylase TTLL3 isoform X2"/>
    <property type="match status" value="1"/>
</dbReference>
<dbReference type="PANTHER" id="PTHR45870">
    <property type="entry name" value="TUBULIN MONOGLYCYLASE TTLL3"/>
    <property type="match status" value="1"/>
</dbReference>
<feature type="region of interest" description="Disordered" evidence="9">
    <location>
        <begin position="121"/>
        <end position="166"/>
    </location>
</feature>
<dbReference type="InterPro" id="IPR004344">
    <property type="entry name" value="TTL/TTLL_fam"/>
</dbReference>
<dbReference type="GO" id="GO:0060271">
    <property type="term" value="P:cilium assembly"/>
    <property type="evidence" value="ECO:0007669"/>
    <property type="project" value="TreeGrafter"/>
</dbReference>
<dbReference type="GO" id="GO:0070736">
    <property type="term" value="F:protein-glycine ligase activity, initiating"/>
    <property type="evidence" value="ECO:0007669"/>
    <property type="project" value="TreeGrafter"/>
</dbReference>
<feature type="region of interest" description="Disordered" evidence="9">
    <location>
        <begin position="1"/>
        <end position="78"/>
    </location>
</feature>
<comment type="caution">
    <text evidence="10">The sequence shown here is derived from an EMBL/GenBank/DDBJ whole genome shotgun (WGS) entry which is preliminary data.</text>
</comment>
<feature type="region of interest" description="Disordered" evidence="9">
    <location>
        <begin position="838"/>
        <end position="860"/>
    </location>
</feature>
<dbReference type="Proteomes" id="UP000297703">
    <property type="component" value="Unassembled WGS sequence"/>
</dbReference>
<feature type="region of interest" description="Disordered" evidence="9">
    <location>
        <begin position="998"/>
        <end position="1034"/>
    </location>
</feature>
<feature type="compositionally biased region" description="Acidic residues" evidence="9">
    <location>
        <begin position="133"/>
        <end position="163"/>
    </location>
</feature>
<name>A0A4D9DNB9_9SAUR</name>
<sequence length="1034" mass="113040">MLAEPGPARGCTESPGPHGFPGADVEGDAVTEKAALLPARRKGPAAPGPRRQRQEGLTAPPSDGRTRRSSGCYPLNPERLKQGRLHVERAVKQRKIFMLHGPYPVIRRLLRSRGWVEKKAPKVAHRWERAPDGEDDGEGDDSDGAEEDEEAEEEEEQDDDPDGTYDLMSRLVRNQMPYFIWTNRQDAIDCRFLRKEQVMNHYAKAGSFTTKVGLCLNLRNLPWFDQADADTFFPRCYRLGAADEKHAFIEDFWLTAARSILKVVVKRYWSSAARGAGAAAASSAQGPMKAGESAESPRGTGGKGSPLPPQLIETALQACEEHLSSLTHQDIDKEPESPLCMTGARWGDFLRAYYQVIHEGALLDQLGSHVEQCEHVLQRLAEVLPQLEMEGDRNIWIVKPGAKSRGRGIICMDRLEEMLKLVDCDPMIVKDGKWVVQKYIERPLLIHGTKFDLRQWFLVTDWNPLTIWFYRDSYLRFCTQPFSLHNLDTSIHLCNNSIQRHYENSLSRHPQLPPDNMWSSQQFQAHLQQAGAAGAWQEVIVPGMKAAIIHTMQTSQDVVEFRKSSFELYGADFMFGENCQPWLIEINASPTMAASTAVTSRLCTSVQEDTLRVVIDRKHDRSCHTGAFELIYKQAAVDMPQYVGISLLVEGSTVKKPRPPNHRLCPSASPRPGPSVPSCPQHSPALPQSSPRGPRAPQLVRAARPPAPVSGKENRARELGATNRASAAAGTQLKLPSKVRTEPGKKRLLELHSTATSPLGDKLVPLGQPKLCPKCSSQVPVPSPRAPPRLQLSKANSPKGQLQRPARQPGPPETRRLPGLCCPAGNPWAGLHLLSSWPRPGSKAATSSSEPECSGHGPLPCSPALRPGAHLAVPESPSCRTGLSWGPTAARGTVGCPILLDSACEPILWGAGGMSEGTWRCRRRQSPRREWRGAGQRTVTAAGALAVAPRAEAEQGGGGCPETRAQAAGGLELGVQGFDVVSIIPRVCSLAPWLSAPASGQPGTGGRGKQHSTAWGQWRQARTCPLLPSPQAAP</sequence>
<keyword evidence="5" id="KW-0067">ATP-binding</keyword>
<dbReference type="STRING" id="55544.A0A4D9DNB9"/>
<dbReference type="SUPFAM" id="SSF56059">
    <property type="entry name" value="Glutathione synthetase ATP-binding domain-like"/>
    <property type="match status" value="1"/>
</dbReference>
<organism evidence="10 11">
    <name type="scientific">Platysternon megacephalum</name>
    <name type="common">big-headed turtle</name>
    <dbReference type="NCBI Taxonomy" id="55544"/>
    <lineage>
        <taxon>Eukaryota</taxon>
        <taxon>Metazoa</taxon>
        <taxon>Chordata</taxon>
        <taxon>Craniata</taxon>
        <taxon>Vertebrata</taxon>
        <taxon>Euteleostomi</taxon>
        <taxon>Archelosauria</taxon>
        <taxon>Testudinata</taxon>
        <taxon>Testudines</taxon>
        <taxon>Cryptodira</taxon>
        <taxon>Durocryptodira</taxon>
        <taxon>Testudinoidea</taxon>
        <taxon>Platysternidae</taxon>
        <taxon>Platysternon</taxon>
    </lineage>
</organism>
<dbReference type="EMBL" id="QXTE01000358">
    <property type="protein sequence ID" value="TFJ98950.1"/>
    <property type="molecule type" value="Genomic_DNA"/>
</dbReference>
<evidence type="ECO:0000256" key="6">
    <source>
        <dbReference type="ARBA" id="ARBA00022846"/>
    </source>
</evidence>
<evidence type="ECO:0000256" key="4">
    <source>
        <dbReference type="ARBA" id="ARBA00022741"/>
    </source>
</evidence>
<evidence type="ECO:0000256" key="5">
    <source>
        <dbReference type="ARBA" id="ARBA00022840"/>
    </source>
</evidence>
<evidence type="ECO:0000256" key="9">
    <source>
        <dbReference type="SAM" id="MobiDB-lite"/>
    </source>
</evidence>
<evidence type="ECO:0000256" key="7">
    <source>
        <dbReference type="ARBA" id="ARBA00023212"/>
    </source>
</evidence>
<dbReference type="GO" id="GO:0015630">
    <property type="term" value="C:microtubule cytoskeleton"/>
    <property type="evidence" value="ECO:0007669"/>
    <property type="project" value="TreeGrafter"/>
</dbReference>
<evidence type="ECO:0000256" key="1">
    <source>
        <dbReference type="ARBA" id="ARBA00004611"/>
    </source>
</evidence>
<feature type="compositionally biased region" description="Polar residues" evidence="9">
    <location>
        <begin position="678"/>
        <end position="691"/>
    </location>
</feature>
<proteinExistence type="predicted"/>
<comment type="catalytic activity">
    <reaction evidence="8">
        <text>L-glutamyl-[protein] + glycine + ATP = glycyl-L-glutamyl-[protein] + ADP + phosphate + H(+)</text>
        <dbReference type="Rhea" id="RHEA:67180"/>
        <dbReference type="Rhea" id="RHEA-COMP:10208"/>
        <dbReference type="Rhea" id="RHEA-COMP:17207"/>
        <dbReference type="ChEBI" id="CHEBI:15378"/>
        <dbReference type="ChEBI" id="CHEBI:29973"/>
        <dbReference type="ChEBI" id="CHEBI:30616"/>
        <dbReference type="ChEBI" id="CHEBI:43474"/>
        <dbReference type="ChEBI" id="CHEBI:57305"/>
        <dbReference type="ChEBI" id="CHEBI:167890"/>
        <dbReference type="ChEBI" id="CHEBI:456216"/>
    </reaction>
    <physiologicalReaction direction="left-to-right" evidence="8">
        <dbReference type="Rhea" id="RHEA:67181"/>
    </physiologicalReaction>
</comment>
<keyword evidence="6" id="KW-0969">Cilium</keyword>
<dbReference type="AlphaFoldDB" id="A0A4D9DNB9"/>
<feature type="region of interest" description="Disordered" evidence="9">
    <location>
        <begin position="775"/>
        <end position="818"/>
    </location>
</feature>
<dbReference type="GO" id="GO:0003341">
    <property type="term" value="P:cilium movement"/>
    <property type="evidence" value="ECO:0007669"/>
    <property type="project" value="TreeGrafter"/>
</dbReference>
<dbReference type="OrthoDB" id="202825at2759"/>
<protein>
    <submittedName>
        <fullName evidence="10">Phospholipase A2 inhibitor subunit gamma B-like</fullName>
    </submittedName>
</protein>
<keyword evidence="6" id="KW-0282">Flagellum</keyword>
<keyword evidence="11" id="KW-1185">Reference proteome</keyword>
<evidence type="ECO:0000313" key="11">
    <source>
        <dbReference type="Proteomes" id="UP000297703"/>
    </source>
</evidence>
<evidence type="ECO:0000256" key="8">
    <source>
        <dbReference type="ARBA" id="ARBA00048944"/>
    </source>
</evidence>